<feature type="transmembrane region" description="Helical" evidence="1">
    <location>
        <begin position="12"/>
        <end position="39"/>
    </location>
</feature>
<keyword evidence="1" id="KW-1133">Transmembrane helix</keyword>
<keyword evidence="1" id="KW-0472">Membrane</keyword>
<dbReference type="AlphaFoldDB" id="A0A6J7ECU1"/>
<dbReference type="EMBL" id="CAFBLX010000016">
    <property type="protein sequence ID" value="CAB4878734.1"/>
    <property type="molecule type" value="Genomic_DNA"/>
</dbReference>
<feature type="transmembrane region" description="Helical" evidence="1">
    <location>
        <begin position="130"/>
        <end position="151"/>
    </location>
</feature>
<feature type="transmembrane region" description="Helical" evidence="1">
    <location>
        <begin position="251"/>
        <end position="270"/>
    </location>
</feature>
<proteinExistence type="predicted"/>
<feature type="transmembrane region" description="Helical" evidence="1">
    <location>
        <begin position="59"/>
        <end position="78"/>
    </location>
</feature>
<protein>
    <submittedName>
        <fullName evidence="2">Unannotated protein</fullName>
    </submittedName>
</protein>
<reference evidence="2" key="1">
    <citation type="submission" date="2020-05" db="EMBL/GenBank/DDBJ databases">
        <authorList>
            <person name="Chiriac C."/>
            <person name="Salcher M."/>
            <person name="Ghai R."/>
            <person name="Kavagutti S V."/>
        </authorList>
    </citation>
    <scope>NUCLEOTIDE SEQUENCE</scope>
</reference>
<keyword evidence="1" id="KW-0812">Transmembrane</keyword>
<feature type="transmembrane region" description="Helical" evidence="1">
    <location>
        <begin position="228"/>
        <end position="245"/>
    </location>
</feature>
<accession>A0A6J7ECU1</accession>
<gene>
    <name evidence="2" type="ORF">UFOPK3472_00409</name>
</gene>
<feature type="transmembrane region" description="Helical" evidence="1">
    <location>
        <begin position="99"/>
        <end position="118"/>
    </location>
</feature>
<organism evidence="2">
    <name type="scientific">freshwater metagenome</name>
    <dbReference type="NCBI Taxonomy" id="449393"/>
    <lineage>
        <taxon>unclassified sequences</taxon>
        <taxon>metagenomes</taxon>
        <taxon>ecological metagenomes</taxon>
    </lineage>
</organism>
<evidence type="ECO:0000256" key="1">
    <source>
        <dbReference type="SAM" id="Phobius"/>
    </source>
</evidence>
<evidence type="ECO:0000313" key="2">
    <source>
        <dbReference type="EMBL" id="CAB4878734.1"/>
    </source>
</evidence>
<sequence length="323" mass="35315">MYATKSGERLSLPAALFGTLGVLTVVGWVGIAASIAVVAAMSKVALLGQENTSQNLINIGWTVLTSSVVLAVLLSWLAHVQSIEVTVLSRVDATTVPRAAVQSSWGIATMCWMGSLFLSAMCTKYIGSTSLWIVLLLVSVASTVVGAWCAARSARELWRIYRKAMVTPYLFVDGINCTRSPNPADSRVWKKLGTDWINPNSVYRMDTALRYADAADTRSSTFAIVGRWTPLPFVGFITTAFIWIADANRPTIAVAVPLTLLGVALAGVIVERRGTRLDRLAGEYRERADEILSKAPGSGARISLWSERRRRQRRSVRRPMVRI</sequence>
<name>A0A6J7ECU1_9ZZZZ</name>